<dbReference type="Pfam" id="PF00069">
    <property type="entry name" value="Pkinase"/>
    <property type="match status" value="1"/>
</dbReference>
<evidence type="ECO:0000256" key="1">
    <source>
        <dbReference type="ARBA" id="ARBA00022527"/>
    </source>
</evidence>
<keyword evidence="9" id="KW-1185">Reference proteome</keyword>
<evidence type="ECO:0000313" key="9">
    <source>
        <dbReference type="Proteomes" id="UP001558652"/>
    </source>
</evidence>
<feature type="domain" description="Protein kinase" evidence="7">
    <location>
        <begin position="1"/>
        <end position="95"/>
    </location>
</feature>
<proteinExistence type="predicted"/>
<dbReference type="EMBL" id="JBFDAA010000004">
    <property type="protein sequence ID" value="KAL1138186.1"/>
    <property type="molecule type" value="Genomic_DNA"/>
</dbReference>
<dbReference type="Gene3D" id="3.30.200.20">
    <property type="entry name" value="Phosphorylase Kinase, domain 1"/>
    <property type="match status" value="1"/>
</dbReference>
<feature type="non-terminal residue" evidence="8">
    <location>
        <position position="1"/>
    </location>
</feature>
<evidence type="ECO:0000256" key="6">
    <source>
        <dbReference type="SAM" id="MobiDB-lite"/>
    </source>
</evidence>
<feature type="compositionally biased region" description="Low complexity" evidence="6">
    <location>
        <begin position="260"/>
        <end position="288"/>
    </location>
</feature>
<keyword evidence="4" id="KW-0418">Kinase</keyword>
<dbReference type="GO" id="GO:0005524">
    <property type="term" value="F:ATP binding"/>
    <property type="evidence" value="ECO:0007669"/>
    <property type="project" value="UniProtKB-KW"/>
</dbReference>
<evidence type="ECO:0000259" key="7">
    <source>
        <dbReference type="PROSITE" id="PS50011"/>
    </source>
</evidence>
<evidence type="ECO:0000313" key="8">
    <source>
        <dbReference type="EMBL" id="KAL1138186.1"/>
    </source>
</evidence>
<evidence type="ECO:0000256" key="2">
    <source>
        <dbReference type="ARBA" id="ARBA00022679"/>
    </source>
</evidence>
<feature type="region of interest" description="Disordered" evidence="6">
    <location>
        <begin position="260"/>
        <end position="316"/>
    </location>
</feature>
<dbReference type="InterPro" id="IPR000719">
    <property type="entry name" value="Prot_kinase_dom"/>
</dbReference>
<keyword evidence="5" id="KW-0067">ATP-binding</keyword>
<reference evidence="8 9" key="1">
    <citation type="submission" date="2024-07" db="EMBL/GenBank/DDBJ databases">
        <title>Chromosome-level genome assembly of the water stick insect Ranatra chinensis (Heteroptera: Nepidae).</title>
        <authorList>
            <person name="Liu X."/>
        </authorList>
    </citation>
    <scope>NUCLEOTIDE SEQUENCE [LARGE SCALE GENOMIC DNA]</scope>
    <source>
        <strain evidence="8">Cailab_2021Rc</strain>
        <tissue evidence="8">Muscle</tissue>
    </source>
</reference>
<dbReference type="PANTHER" id="PTHR24355">
    <property type="entry name" value="G PROTEIN-COUPLED RECEPTOR KINASE/RIBOSOMAL PROTEIN S6 KINASE"/>
    <property type="match status" value="1"/>
</dbReference>
<evidence type="ECO:0000256" key="4">
    <source>
        <dbReference type="ARBA" id="ARBA00022777"/>
    </source>
</evidence>
<sequence>APEVFGCVVDECAGYTFPVDWWSLGVTLYEILARARPFDIHSATTIPEVRSLFTSPVHYSPKWTSVVVDLLSRLLCVAPGARLSSLDELKKVPYFKSVDFDAIFEKQIKPPFTPPRDHLNCDPTFELEEMIVEAKPLHKKKKRLAKQRSLRGSLSVEMPECEIESQLSKFHTYNREKELVRREMEMKENAWEQELLQAMNASSNTEEDSIKTNNLLDLPVCQERRRSSCKLTVSPMSVQARLAASSNLATSNQNVSSSSLANQSLSASRSQANQNSSSSSIANQSSLNFTTEASSTLQPSPGRRSKSPLRGKMPPAKNTAQVLIQSIPSIQIFENSG</sequence>
<dbReference type="Proteomes" id="UP001558652">
    <property type="component" value="Unassembled WGS sequence"/>
</dbReference>
<dbReference type="AlphaFoldDB" id="A0ABD0YQY0"/>
<dbReference type="PANTHER" id="PTHR24355:SF30">
    <property type="entry name" value="SERINE_THREONINE-PROTEIN KINASE 32B ISOFORM X1"/>
    <property type="match status" value="1"/>
</dbReference>
<feature type="compositionally biased region" description="Polar residues" evidence="6">
    <location>
        <begin position="289"/>
        <end position="299"/>
    </location>
</feature>
<dbReference type="Gene3D" id="1.10.510.10">
    <property type="entry name" value="Transferase(Phosphotransferase) domain 1"/>
    <property type="match status" value="1"/>
</dbReference>
<gene>
    <name evidence="8" type="ORF">AAG570_009878</name>
</gene>
<keyword evidence="3" id="KW-0547">Nucleotide-binding</keyword>
<evidence type="ECO:0000256" key="5">
    <source>
        <dbReference type="ARBA" id="ARBA00022840"/>
    </source>
</evidence>
<keyword evidence="2" id="KW-0808">Transferase</keyword>
<keyword evidence="1" id="KW-0723">Serine/threonine-protein kinase</keyword>
<accession>A0ABD0YQY0</accession>
<dbReference type="GO" id="GO:0004674">
    <property type="term" value="F:protein serine/threonine kinase activity"/>
    <property type="evidence" value="ECO:0007669"/>
    <property type="project" value="UniProtKB-KW"/>
</dbReference>
<comment type="caution">
    <text evidence="8">The sequence shown here is derived from an EMBL/GenBank/DDBJ whole genome shotgun (WGS) entry which is preliminary data.</text>
</comment>
<dbReference type="InterPro" id="IPR011009">
    <property type="entry name" value="Kinase-like_dom_sf"/>
</dbReference>
<organism evidence="8 9">
    <name type="scientific">Ranatra chinensis</name>
    <dbReference type="NCBI Taxonomy" id="642074"/>
    <lineage>
        <taxon>Eukaryota</taxon>
        <taxon>Metazoa</taxon>
        <taxon>Ecdysozoa</taxon>
        <taxon>Arthropoda</taxon>
        <taxon>Hexapoda</taxon>
        <taxon>Insecta</taxon>
        <taxon>Pterygota</taxon>
        <taxon>Neoptera</taxon>
        <taxon>Paraneoptera</taxon>
        <taxon>Hemiptera</taxon>
        <taxon>Heteroptera</taxon>
        <taxon>Panheteroptera</taxon>
        <taxon>Nepomorpha</taxon>
        <taxon>Nepidae</taxon>
        <taxon>Ranatrinae</taxon>
        <taxon>Ranatra</taxon>
    </lineage>
</organism>
<protein>
    <recommendedName>
        <fullName evidence="7">Protein kinase domain-containing protein</fullName>
    </recommendedName>
</protein>
<evidence type="ECO:0000256" key="3">
    <source>
        <dbReference type="ARBA" id="ARBA00022741"/>
    </source>
</evidence>
<dbReference type="SUPFAM" id="SSF56112">
    <property type="entry name" value="Protein kinase-like (PK-like)"/>
    <property type="match status" value="1"/>
</dbReference>
<name>A0ABD0YQY0_9HEMI</name>
<dbReference type="PROSITE" id="PS50011">
    <property type="entry name" value="PROTEIN_KINASE_DOM"/>
    <property type="match status" value="1"/>
</dbReference>